<dbReference type="PANTHER" id="PTHR15549">
    <property type="entry name" value="PAIRED IMMUNOGLOBULIN-LIKE TYPE 2 RECEPTOR"/>
    <property type="match status" value="1"/>
</dbReference>
<dbReference type="GO" id="GO:0071944">
    <property type="term" value="C:cell periphery"/>
    <property type="evidence" value="ECO:0007669"/>
    <property type="project" value="UniProtKB-ARBA"/>
</dbReference>
<comment type="subcellular location">
    <subcellularLocation>
        <location evidence="1">Membrane</location>
        <topology evidence="1">Single-pass membrane protein</topology>
    </subcellularLocation>
</comment>
<sequence>DSKAFGSGGTSVAAQVTSSGDASCFDSSKSVQPDFVFSIDPPNQIVQCQDTRLSWDPSTVQGTPNFVGVIPGGQSFAIPQGQITTIQSEGTGFSWTPSVRAGTTLILVGGDNRGNGTGGSFFNVVSAGINNNGSCLSNSSPSSTPGSPAGGSYPTGTGSNTGNSTDGTKHSNTGAIVGGVIGGLAAFIIFLVLLWFFRRKRKQKRIMKERPDLLNDDEDEGTATGHGGTSTRRNELPQYYQPEPFLVPDPTVEGSTTGTATGTDDPESRRPLSTTTTSFYTRATTPDQASGSASGYGGYTGRKGGAPRPMRAVNIVQHEDAGPSVPPPEDGEGDKEEPETIELPPAYTAVGRSAGNVNVPNEHAPPTGVRGVEGATATTGSPPASPPEQEAAA</sequence>
<evidence type="ECO:0000256" key="2">
    <source>
        <dbReference type="ARBA" id="ARBA00022692"/>
    </source>
</evidence>
<dbReference type="OrthoDB" id="3267813at2759"/>
<evidence type="ECO:0000313" key="7">
    <source>
        <dbReference type="EMBL" id="PPQ69887.1"/>
    </source>
</evidence>
<dbReference type="InterPro" id="IPR051694">
    <property type="entry name" value="Immunoregulatory_rcpt-like"/>
</dbReference>
<keyword evidence="8" id="KW-1185">Reference proteome</keyword>
<feature type="compositionally biased region" description="Low complexity" evidence="5">
    <location>
        <begin position="251"/>
        <end position="263"/>
    </location>
</feature>
<keyword evidence="2 6" id="KW-0812">Transmembrane</keyword>
<dbReference type="InParanoid" id="A0A409VUF7"/>
<name>A0A409VUF7_9AGAR</name>
<dbReference type="Proteomes" id="UP000284706">
    <property type="component" value="Unassembled WGS sequence"/>
</dbReference>
<evidence type="ECO:0000256" key="3">
    <source>
        <dbReference type="ARBA" id="ARBA00022989"/>
    </source>
</evidence>
<gene>
    <name evidence="7" type="ORF">CVT26_014150</name>
</gene>
<evidence type="ECO:0000256" key="5">
    <source>
        <dbReference type="SAM" id="MobiDB-lite"/>
    </source>
</evidence>
<organism evidence="7 8">
    <name type="scientific">Gymnopilus dilepis</name>
    <dbReference type="NCBI Taxonomy" id="231916"/>
    <lineage>
        <taxon>Eukaryota</taxon>
        <taxon>Fungi</taxon>
        <taxon>Dikarya</taxon>
        <taxon>Basidiomycota</taxon>
        <taxon>Agaricomycotina</taxon>
        <taxon>Agaricomycetes</taxon>
        <taxon>Agaricomycetidae</taxon>
        <taxon>Agaricales</taxon>
        <taxon>Agaricineae</taxon>
        <taxon>Hymenogastraceae</taxon>
        <taxon>Gymnopilus</taxon>
    </lineage>
</organism>
<feature type="transmembrane region" description="Helical" evidence="6">
    <location>
        <begin position="175"/>
        <end position="197"/>
    </location>
</feature>
<dbReference type="GO" id="GO:0016020">
    <property type="term" value="C:membrane"/>
    <property type="evidence" value="ECO:0007669"/>
    <property type="project" value="UniProtKB-SubCell"/>
</dbReference>
<feature type="compositionally biased region" description="Low complexity" evidence="5">
    <location>
        <begin position="374"/>
        <end position="393"/>
    </location>
</feature>
<feature type="compositionally biased region" description="Low complexity" evidence="5">
    <location>
        <begin position="274"/>
        <end position="293"/>
    </location>
</feature>
<dbReference type="AlphaFoldDB" id="A0A409VUF7"/>
<dbReference type="EMBL" id="NHYE01005559">
    <property type="protein sequence ID" value="PPQ69887.1"/>
    <property type="molecule type" value="Genomic_DNA"/>
</dbReference>
<keyword evidence="4 6" id="KW-0472">Membrane</keyword>
<keyword evidence="3 6" id="KW-1133">Transmembrane helix</keyword>
<feature type="compositionally biased region" description="Low complexity" evidence="5">
    <location>
        <begin position="136"/>
        <end position="166"/>
    </location>
</feature>
<feature type="region of interest" description="Disordered" evidence="5">
    <location>
        <begin position="136"/>
        <end position="170"/>
    </location>
</feature>
<feature type="region of interest" description="Disordered" evidence="5">
    <location>
        <begin position="214"/>
        <end position="393"/>
    </location>
</feature>
<feature type="non-terminal residue" evidence="7">
    <location>
        <position position="1"/>
    </location>
</feature>
<evidence type="ECO:0000256" key="1">
    <source>
        <dbReference type="ARBA" id="ARBA00004167"/>
    </source>
</evidence>
<evidence type="ECO:0000256" key="6">
    <source>
        <dbReference type="SAM" id="Phobius"/>
    </source>
</evidence>
<dbReference type="STRING" id="231916.A0A409VUF7"/>
<feature type="compositionally biased region" description="Gly residues" evidence="5">
    <location>
        <begin position="294"/>
        <end position="304"/>
    </location>
</feature>
<evidence type="ECO:0000256" key="4">
    <source>
        <dbReference type="ARBA" id="ARBA00023136"/>
    </source>
</evidence>
<dbReference type="PANTHER" id="PTHR15549:SF6">
    <property type="entry name" value="MID2 DOMAIN-CONTAINING PROTEIN"/>
    <property type="match status" value="1"/>
</dbReference>
<proteinExistence type="predicted"/>
<evidence type="ECO:0000313" key="8">
    <source>
        <dbReference type="Proteomes" id="UP000284706"/>
    </source>
</evidence>
<feature type="compositionally biased region" description="Acidic residues" evidence="5">
    <location>
        <begin position="329"/>
        <end position="340"/>
    </location>
</feature>
<accession>A0A409VUF7</accession>
<reference evidence="7 8" key="1">
    <citation type="journal article" date="2018" name="Evol. Lett.">
        <title>Horizontal gene cluster transfer increased hallucinogenic mushroom diversity.</title>
        <authorList>
            <person name="Reynolds H.T."/>
            <person name="Vijayakumar V."/>
            <person name="Gluck-Thaler E."/>
            <person name="Korotkin H.B."/>
            <person name="Matheny P.B."/>
            <person name="Slot J.C."/>
        </authorList>
    </citation>
    <scope>NUCLEOTIDE SEQUENCE [LARGE SCALE GENOMIC DNA]</scope>
    <source>
        <strain evidence="7 8">SRW20</strain>
    </source>
</reference>
<comment type="caution">
    <text evidence="7">The sequence shown here is derived from an EMBL/GenBank/DDBJ whole genome shotgun (WGS) entry which is preliminary data.</text>
</comment>
<protein>
    <submittedName>
        <fullName evidence="7">Uncharacterized protein</fullName>
    </submittedName>
</protein>